<reference evidence="2 3" key="1">
    <citation type="submission" date="2019-11" db="EMBL/GenBank/DDBJ databases">
        <title>Draft Genome Sequence of Plant Growth-Promoting Rhizosphere-Associated Bacteria.</title>
        <authorList>
            <person name="Vasilyev I.Y."/>
            <person name="Radchenko V."/>
            <person name="Ilnitskaya E.V."/>
        </authorList>
    </citation>
    <scope>NUCLEOTIDE SEQUENCE [LARGE SCALE GENOMIC DNA]</scope>
    <source>
        <strain evidence="2 3">VRA_MhP_f</strain>
    </source>
</reference>
<organism evidence="2 3">
    <name type="scientific">Enterobacter agglomerans</name>
    <name type="common">Erwinia herbicola</name>
    <name type="synonym">Pantoea agglomerans</name>
    <dbReference type="NCBI Taxonomy" id="549"/>
    <lineage>
        <taxon>Bacteria</taxon>
        <taxon>Pseudomonadati</taxon>
        <taxon>Pseudomonadota</taxon>
        <taxon>Gammaproteobacteria</taxon>
        <taxon>Enterobacterales</taxon>
        <taxon>Erwiniaceae</taxon>
        <taxon>Pantoea</taxon>
        <taxon>Pantoea agglomerans group</taxon>
    </lineage>
</organism>
<dbReference type="EMBL" id="WKLC01001705">
    <property type="protein sequence ID" value="MSE18274.1"/>
    <property type="molecule type" value="Genomic_DNA"/>
</dbReference>
<proteinExistence type="predicted"/>
<dbReference type="Proteomes" id="UP000461948">
    <property type="component" value="Unassembled WGS sequence"/>
</dbReference>
<evidence type="ECO:0000313" key="2">
    <source>
        <dbReference type="EMBL" id="MSE18274.1"/>
    </source>
</evidence>
<gene>
    <name evidence="2" type="ORF">GKC49_25255</name>
</gene>
<feature type="signal peptide" evidence="1">
    <location>
        <begin position="1"/>
        <end position="19"/>
    </location>
</feature>
<name>A0A7X2SYJ6_ENTAG</name>
<accession>A0A7X2SYJ6</accession>
<evidence type="ECO:0000313" key="3">
    <source>
        <dbReference type="Proteomes" id="UP000461948"/>
    </source>
</evidence>
<keyword evidence="1" id="KW-0732">Signal</keyword>
<feature type="chain" id="PRO_5031256390" evidence="1">
    <location>
        <begin position="20"/>
        <end position="118"/>
    </location>
</feature>
<comment type="caution">
    <text evidence="2">The sequence shown here is derived from an EMBL/GenBank/DDBJ whole genome shotgun (WGS) entry which is preliminary data.</text>
</comment>
<dbReference type="AlphaFoldDB" id="A0A7X2SYJ6"/>
<protein>
    <submittedName>
        <fullName evidence="2">Uncharacterized protein</fullName>
    </submittedName>
</protein>
<sequence length="118" mass="13065">MNKFVYCMIALCFSGLCTAAEDLGLGTFLCDVRITSSHTETQLLPKAAVVEDIGSNYKVKMLGNEVASPALESVMGGIKQQATVNGITFVRRPNYDDRFIIENAHSGFFYKMRNCKKN</sequence>
<evidence type="ECO:0000256" key="1">
    <source>
        <dbReference type="SAM" id="SignalP"/>
    </source>
</evidence>